<dbReference type="OrthoDB" id="2556653at2759"/>
<keyword evidence="5" id="KW-1185">Reference proteome</keyword>
<dbReference type="PANTHER" id="PTHR23301">
    <property type="entry name" value="CHITIN BINDING PERITROPHIN-A"/>
    <property type="match status" value="1"/>
</dbReference>
<dbReference type="HOGENOM" id="CLU_016179_0_0_1"/>
<evidence type="ECO:0000313" key="4">
    <source>
        <dbReference type="EMBL" id="CBQ68434.1"/>
    </source>
</evidence>
<dbReference type="GO" id="GO:0008061">
    <property type="term" value="F:chitin binding"/>
    <property type="evidence" value="ECO:0007669"/>
    <property type="project" value="UniProtKB-KW"/>
</dbReference>
<dbReference type="eggNOG" id="ENOG502RDC8">
    <property type="taxonomic scope" value="Eukaryota"/>
</dbReference>
<dbReference type="VEuPathDB" id="FungiDB:sr14723"/>
<feature type="compositionally biased region" description="Low complexity" evidence="3">
    <location>
        <begin position="278"/>
        <end position="316"/>
    </location>
</feature>
<feature type="compositionally biased region" description="Polar residues" evidence="3">
    <location>
        <begin position="93"/>
        <end position="111"/>
    </location>
</feature>
<keyword evidence="1" id="KW-0147">Chitin-binding</keyword>
<proteinExistence type="predicted"/>
<name>E6ZMH7_SPORE</name>
<evidence type="ECO:0000256" key="1">
    <source>
        <dbReference type="ARBA" id="ARBA00022669"/>
    </source>
</evidence>
<feature type="compositionally biased region" description="Low complexity" evidence="3">
    <location>
        <begin position="112"/>
        <end position="124"/>
    </location>
</feature>
<feature type="compositionally biased region" description="Low complexity" evidence="3">
    <location>
        <begin position="9"/>
        <end position="22"/>
    </location>
</feature>
<organism evidence="4 5">
    <name type="scientific">Sporisorium reilianum (strain SRZ2)</name>
    <name type="common">Maize head smut fungus</name>
    <dbReference type="NCBI Taxonomy" id="999809"/>
    <lineage>
        <taxon>Eukaryota</taxon>
        <taxon>Fungi</taxon>
        <taxon>Dikarya</taxon>
        <taxon>Basidiomycota</taxon>
        <taxon>Ustilaginomycotina</taxon>
        <taxon>Ustilaginomycetes</taxon>
        <taxon>Ustilaginales</taxon>
        <taxon>Ustilaginaceae</taxon>
        <taxon>Sporisorium</taxon>
    </lineage>
</organism>
<feature type="region of interest" description="Disordered" evidence="3">
    <location>
        <begin position="85"/>
        <end position="126"/>
    </location>
</feature>
<evidence type="ECO:0000313" key="5">
    <source>
        <dbReference type="Proteomes" id="UP000008867"/>
    </source>
</evidence>
<dbReference type="Proteomes" id="UP000008867">
    <property type="component" value="Chromosome 10"/>
</dbReference>
<evidence type="ECO:0000256" key="3">
    <source>
        <dbReference type="SAM" id="MobiDB-lite"/>
    </source>
</evidence>
<gene>
    <name evidence="4" type="ORF">sr14723</name>
</gene>
<feature type="region of interest" description="Disordered" evidence="3">
    <location>
        <begin position="262"/>
        <end position="326"/>
    </location>
</feature>
<dbReference type="InterPro" id="IPR051940">
    <property type="entry name" value="Chitin_bind-dev_reg"/>
</dbReference>
<dbReference type="AlphaFoldDB" id="E6ZMH7"/>
<feature type="compositionally biased region" description="Polar residues" evidence="3">
    <location>
        <begin position="237"/>
        <end position="248"/>
    </location>
</feature>
<accession>E6ZMH7</accession>
<keyword evidence="2" id="KW-1015">Disulfide bond</keyword>
<feature type="compositionally biased region" description="Polar residues" evidence="3">
    <location>
        <begin position="23"/>
        <end position="32"/>
    </location>
</feature>
<dbReference type="EMBL" id="FQ311431">
    <property type="protein sequence ID" value="CBQ68434.1"/>
    <property type="molecule type" value="Genomic_DNA"/>
</dbReference>
<sequence>MAATPPAPSSSSSTKPAPTNKTQTPCFPTSSRTAHDGAAPSHSLEASDFYRSLGIIPRSEKNTLSVPLTLSHMLWSVESDKMDTISKPLPRGHTSSTQPQQSSGLKNAASCTPSSSTTTPFSMPHPRRLLAPRLTKIGSAFSRCFHEMRYFVEWDAANFCLSVDASCQSFVDDKLREFGYYEDANGDYQDLWAPKYSSFTTCQHGHRTSKDASTTPSTTSTSATTNKSSATAKHSSPLHSSTSKTLYSGSKKSVATPTIATTPASACKPSCSLASKQNTPATANPATKPAACPATKSTSAADNSTATATASATSSARRLAKKPEQIQSPSLLSDCRRFASFAESNAEVRRHLSHDAPLVEVLRALNRAVLRFGVNNGDNLVWAELGGLIALLNYAAAFYIDVADQVETHMQDKLGNDVVDEYFALIYGTRAECIEIEEYCSEGCPGGEKGSVKQRVKRRTDLLDSFNNIVPDVTDLRDGVQTVLFTFIWINETAYKGYDAAMTATLHNVIPLLQTVVVRCAHQAHFTLRALTAAIDAPQAADFRKPKPWAVQLDLLVFSAALQNLSGCDLALFTSSGSESTRKGRKSKRGWSESLVSCPGALHLYTIAVADMAFDLLQALTAASRTAPVRQVANKCADGCTCHKNEEMAVRIIATLHKRLALIERKQFDWRPQLRAKKSRGNGVAGQRTKSTGGGGDGLVLADVLRDKIAEFESGVLMDRLGDMSFVDYCKAAMNGDTASAAKVATPAKPASAATSAPTPKPPTPKNVVTATTPVKPPTTTTITMTSTAPPPAPAAATPTLSSMTSTFRTVFQQSESSDVRAGVYADFAGCDVQRVQAALGALYDPAPPRPAMSADEVEAWTRAGREMLMRALSERAV</sequence>
<feature type="compositionally biased region" description="Low complexity" evidence="3">
    <location>
        <begin position="211"/>
        <end position="235"/>
    </location>
</feature>
<feature type="compositionally biased region" description="Low complexity" evidence="3">
    <location>
        <begin position="766"/>
        <end position="788"/>
    </location>
</feature>
<evidence type="ECO:0000256" key="2">
    <source>
        <dbReference type="ARBA" id="ARBA00023157"/>
    </source>
</evidence>
<reference evidence="4 5" key="1">
    <citation type="journal article" date="2010" name="Science">
        <title>Pathogenicity determinants in smut fungi revealed by genome comparison.</title>
        <authorList>
            <person name="Schirawski J."/>
            <person name="Mannhaupt G."/>
            <person name="Muench K."/>
            <person name="Brefort T."/>
            <person name="Schipper K."/>
            <person name="Doehlemann G."/>
            <person name="Di Stasio M."/>
            <person name="Roessel N."/>
            <person name="Mendoza-Mendoza A."/>
            <person name="Pester D."/>
            <person name="Mueller O."/>
            <person name="Winterberg B."/>
            <person name="Meyer E."/>
            <person name="Ghareeb H."/>
            <person name="Wollenberg T."/>
            <person name="Muensterkoetter M."/>
            <person name="Wong P."/>
            <person name="Walter M."/>
            <person name="Stukenbrock E."/>
            <person name="Gueldener U."/>
            <person name="Kahmann R."/>
        </authorList>
    </citation>
    <scope>NUCLEOTIDE SEQUENCE [LARGE SCALE GENOMIC DNA]</scope>
    <source>
        <strain evidence="5">SRZ2</strain>
    </source>
</reference>
<feature type="region of interest" description="Disordered" evidence="3">
    <location>
        <begin position="205"/>
        <end position="248"/>
    </location>
</feature>
<dbReference type="PANTHER" id="PTHR23301:SF0">
    <property type="entry name" value="CHITIN-BINDING TYPE-2 DOMAIN-CONTAINING PROTEIN-RELATED"/>
    <property type="match status" value="1"/>
</dbReference>
<feature type="region of interest" description="Disordered" evidence="3">
    <location>
        <begin position="751"/>
        <end position="800"/>
    </location>
</feature>
<feature type="region of interest" description="Disordered" evidence="3">
    <location>
        <begin position="1"/>
        <end position="43"/>
    </location>
</feature>
<protein>
    <submittedName>
        <fullName evidence="4">Uncharacterized protein</fullName>
    </submittedName>
</protein>